<keyword evidence="7" id="KW-0408">Iron</keyword>
<keyword evidence="13" id="KW-1185">Reference proteome</keyword>
<evidence type="ECO:0000256" key="3">
    <source>
        <dbReference type="ARBA" id="ARBA00001966"/>
    </source>
</evidence>
<dbReference type="SUPFAM" id="SSF52518">
    <property type="entry name" value="Thiamin diphosphate-binding fold (THDP-binding)"/>
    <property type="match status" value="1"/>
</dbReference>
<dbReference type="GO" id="GO:0047553">
    <property type="term" value="F:2-oxoglutarate synthase activity"/>
    <property type="evidence" value="ECO:0007669"/>
    <property type="project" value="UniProtKB-EC"/>
</dbReference>
<dbReference type="NCBIfam" id="TIGR02177">
    <property type="entry name" value="PorB_KorB"/>
    <property type="match status" value="1"/>
</dbReference>
<evidence type="ECO:0000256" key="4">
    <source>
        <dbReference type="ARBA" id="ARBA00022723"/>
    </source>
</evidence>
<evidence type="ECO:0000256" key="2">
    <source>
        <dbReference type="ARBA" id="ARBA00001964"/>
    </source>
</evidence>
<dbReference type="CDD" id="cd03375">
    <property type="entry name" value="TPP_OGFOR"/>
    <property type="match status" value="1"/>
</dbReference>
<comment type="cofactor">
    <cofactor evidence="2">
        <name>thiamine diphosphate</name>
        <dbReference type="ChEBI" id="CHEBI:58937"/>
    </cofactor>
</comment>
<evidence type="ECO:0000256" key="6">
    <source>
        <dbReference type="ARBA" id="ARBA00023002"/>
    </source>
</evidence>
<dbReference type="PANTHER" id="PTHR48084">
    <property type="entry name" value="2-OXOGLUTARATE OXIDOREDUCTASE SUBUNIT KORB-RELATED"/>
    <property type="match status" value="1"/>
</dbReference>
<keyword evidence="5" id="KW-0460">Magnesium</keyword>
<dbReference type="InterPro" id="IPR029061">
    <property type="entry name" value="THDP-binding"/>
</dbReference>
<dbReference type="GO" id="GO:0046872">
    <property type="term" value="F:metal ion binding"/>
    <property type="evidence" value="ECO:0007669"/>
    <property type="project" value="UniProtKB-KW"/>
</dbReference>
<keyword evidence="8" id="KW-0411">Iron-sulfur</keyword>
<dbReference type="GO" id="GO:0044281">
    <property type="term" value="P:small molecule metabolic process"/>
    <property type="evidence" value="ECO:0007669"/>
    <property type="project" value="UniProtKB-ARBA"/>
</dbReference>
<proteinExistence type="predicted"/>
<dbReference type="EMBL" id="CP018799">
    <property type="protein sequence ID" value="ATX79452.1"/>
    <property type="molecule type" value="Genomic_DNA"/>
</dbReference>
<dbReference type="GO" id="GO:0030976">
    <property type="term" value="F:thiamine pyrophosphate binding"/>
    <property type="evidence" value="ECO:0007669"/>
    <property type="project" value="InterPro"/>
</dbReference>
<dbReference type="InterPro" id="IPR051457">
    <property type="entry name" value="2-oxoacid:Fd_oxidoreductase"/>
</dbReference>
<organism evidence="12 13">
    <name type="scientific">Mariprofundus aestuarium</name>
    <dbReference type="NCBI Taxonomy" id="1921086"/>
    <lineage>
        <taxon>Bacteria</taxon>
        <taxon>Pseudomonadati</taxon>
        <taxon>Pseudomonadota</taxon>
        <taxon>Candidatius Mariprofundia</taxon>
        <taxon>Mariprofundales</taxon>
        <taxon>Mariprofundaceae</taxon>
        <taxon>Mariprofundus</taxon>
    </lineage>
</organism>
<dbReference type="InterPro" id="IPR032686">
    <property type="entry name" value="PFO_beta_C"/>
</dbReference>
<evidence type="ECO:0000256" key="9">
    <source>
        <dbReference type="ARBA" id="ARBA00023052"/>
    </source>
</evidence>
<accession>A0A2K8KXL5</accession>
<dbReference type="Proteomes" id="UP000231701">
    <property type="component" value="Chromosome"/>
</dbReference>
<dbReference type="Pfam" id="PF02775">
    <property type="entry name" value="TPP_enzyme_C"/>
    <property type="match status" value="1"/>
</dbReference>
<reference evidence="12 13" key="1">
    <citation type="submission" date="2016-12" db="EMBL/GenBank/DDBJ databases">
        <title>Isolation and genomic insights into novel planktonic Zetaproteobacteria from stratified waters of the Chesapeake Bay.</title>
        <authorList>
            <person name="McAllister S.M."/>
            <person name="Kato S."/>
            <person name="Chan C.S."/>
            <person name="Chiu B.K."/>
            <person name="Field E.K."/>
        </authorList>
    </citation>
    <scope>NUCLEOTIDE SEQUENCE [LARGE SCALE GENOMIC DNA]</scope>
    <source>
        <strain evidence="12 13">CP-5</strain>
    </source>
</reference>
<dbReference type="GO" id="GO:0051536">
    <property type="term" value="F:iron-sulfur cluster binding"/>
    <property type="evidence" value="ECO:0007669"/>
    <property type="project" value="UniProtKB-KW"/>
</dbReference>
<feature type="domain" description="Thiamine pyrophosphate enzyme TPP-binding" evidence="10">
    <location>
        <begin position="51"/>
        <end position="198"/>
    </location>
</feature>
<evidence type="ECO:0000256" key="5">
    <source>
        <dbReference type="ARBA" id="ARBA00022842"/>
    </source>
</evidence>
<evidence type="ECO:0000256" key="1">
    <source>
        <dbReference type="ARBA" id="ARBA00001946"/>
    </source>
</evidence>
<keyword evidence="6 12" id="KW-0560">Oxidoreductase</keyword>
<sequence>MSELMKAKEYQSGIHPVWCAGCGNYGALAAVYRALAELQIDPANLVNISGIGCSSRMPYFLKAFKMHTLHGRAGPVATGLQLARPDLKVLVTGGDGDGFSIGGGHMPHLGRTNVNLTYVLMDNHIYGLTKGQASPTSRREMKAYTTPYGGIEAPMWPLLYMLTYGATYVGQAFAGDAKMCAELIKGGLEHRGMAYIHILSQCPSFNKMDTADYFKSIIKEVPEGHDVTDLRKAMRLVYKFKEKEKEPVGLLYKTQRPTLDDIMADLVKQAGGSKDYDIRKIIDLSHP</sequence>
<evidence type="ECO:0000256" key="7">
    <source>
        <dbReference type="ARBA" id="ARBA00023004"/>
    </source>
</evidence>
<dbReference type="PANTHER" id="PTHR48084:SF4">
    <property type="entry name" value="2-OXOGLUTARATE OXIDOREDUCTASE SUBUNIT KORB"/>
    <property type="match status" value="1"/>
</dbReference>
<evidence type="ECO:0000259" key="11">
    <source>
        <dbReference type="Pfam" id="PF12367"/>
    </source>
</evidence>
<evidence type="ECO:0000259" key="10">
    <source>
        <dbReference type="Pfam" id="PF02775"/>
    </source>
</evidence>
<name>A0A2K8KXL5_MARES</name>
<dbReference type="KEGG" id="maes:Ga0123461_1033"/>
<keyword evidence="9" id="KW-0786">Thiamine pyrophosphate</keyword>
<dbReference type="InterPro" id="IPR011766">
    <property type="entry name" value="TPP_enzyme_TPP-bd"/>
</dbReference>
<evidence type="ECO:0000256" key="8">
    <source>
        <dbReference type="ARBA" id="ARBA00023014"/>
    </source>
</evidence>
<dbReference type="OrthoDB" id="9775140at2"/>
<gene>
    <name evidence="12" type="ORF">Ga0123461_1033</name>
</gene>
<protein>
    <submittedName>
        <fullName evidence="12">2-oxoglutarate ferredoxin oxidoreductase subunit beta</fullName>
        <ecNumber evidence="12">1.2.7.11</ecNumber>
        <ecNumber evidence="12">1.2.7.3</ecNumber>
    </submittedName>
</protein>
<evidence type="ECO:0000313" key="13">
    <source>
        <dbReference type="Proteomes" id="UP000231701"/>
    </source>
</evidence>
<feature type="domain" description="Pyruvate ferredoxin oxidoreductase beta subunit C-terminal" evidence="11">
    <location>
        <begin position="202"/>
        <end position="265"/>
    </location>
</feature>
<dbReference type="Pfam" id="PF12367">
    <property type="entry name" value="PFO_beta_C"/>
    <property type="match status" value="1"/>
</dbReference>
<dbReference type="EC" id="1.2.7.3" evidence="12"/>
<comment type="cofactor">
    <cofactor evidence="1">
        <name>Mg(2+)</name>
        <dbReference type="ChEBI" id="CHEBI:18420"/>
    </cofactor>
</comment>
<dbReference type="InterPro" id="IPR011896">
    <property type="entry name" value="OFOB"/>
</dbReference>
<dbReference type="AlphaFoldDB" id="A0A2K8KXL5"/>
<dbReference type="Gene3D" id="3.40.50.970">
    <property type="match status" value="1"/>
</dbReference>
<dbReference type="GO" id="GO:0045333">
    <property type="term" value="P:cellular respiration"/>
    <property type="evidence" value="ECO:0007669"/>
    <property type="project" value="UniProtKB-ARBA"/>
</dbReference>
<dbReference type="EC" id="1.2.7.11" evidence="12"/>
<comment type="cofactor">
    <cofactor evidence="3">
        <name>[4Fe-4S] cluster</name>
        <dbReference type="ChEBI" id="CHEBI:49883"/>
    </cofactor>
</comment>
<evidence type="ECO:0000313" key="12">
    <source>
        <dbReference type="EMBL" id="ATX79452.1"/>
    </source>
</evidence>
<dbReference type="RefSeq" id="WP_100277343.1">
    <property type="nucleotide sequence ID" value="NZ_CP018799.1"/>
</dbReference>
<keyword evidence="4" id="KW-0479">Metal-binding</keyword>